<comment type="similarity">
    <text evidence="1">Belongs to the short-chain dehydrogenases/reductases (SDR) family.</text>
</comment>
<dbReference type="Pfam" id="PF00106">
    <property type="entry name" value="adh_short"/>
    <property type="match status" value="1"/>
</dbReference>
<dbReference type="GO" id="GO:0016491">
    <property type="term" value="F:oxidoreductase activity"/>
    <property type="evidence" value="ECO:0007669"/>
    <property type="project" value="UniProtKB-KW"/>
</dbReference>
<dbReference type="AlphaFoldDB" id="A0A2J6QLL9"/>
<dbReference type="InterPro" id="IPR036291">
    <property type="entry name" value="NAD(P)-bd_dom_sf"/>
</dbReference>
<dbReference type="EMBL" id="KZ613466">
    <property type="protein sequence ID" value="PMD27152.1"/>
    <property type="molecule type" value="Genomic_DNA"/>
</dbReference>
<dbReference type="PANTHER" id="PTHR24320">
    <property type="entry name" value="RETINOL DEHYDROGENASE"/>
    <property type="match status" value="1"/>
</dbReference>
<gene>
    <name evidence="3" type="ORF">NA56DRAFT_654011</name>
</gene>
<evidence type="ECO:0000313" key="4">
    <source>
        <dbReference type="Proteomes" id="UP000235672"/>
    </source>
</evidence>
<dbReference type="PANTHER" id="PTHR24320:SF152">
    <property type="entry name" value="SHORT-CHAIN DEHYDROGENASE_REDUCTASE FAMILY PROTEIN"/>
    <property type="match status" value="1"/>
</dbReference>
<evidence type="ECO:0000313" key="3">
    <source>
        <dbReference type="EMBL" id="PMD27152.1"/>
    </source>
</evidence>
<keyword evidence="2" id="KW-0560">Oxidoreductase</keyword>
<dbReference type="Proteomes" id="UP000235672">
    <property type="component" value="Unassembled WGS sequence"/>
</dbReference>
<evidence type="ECO:0000256" key="1">
    <source>
        <dbReference type="ARBA" id="ARBA00006484"/>
    </source>
</evidence>
<name>A0A2J6QLL9_9HELO</name>
<dbReference type="SUPFAM" id="SSF51735">
    <property type="entry name" value="NAD(P)-binding Rossmann-fold domains"/>
    <property type="match status" value="1"/>
</dbReference>
<organism evidence="3 4">
    <name type="scientific">Hyaloscypha hepaticicola</name>
    <dbReference type="NCBI Taxonomy" id="2082293"/>
    <lineage>
        <taxon>Eukaryota</taxon>
        <taxon>Fungi</taxon>
        <taxon>Dikarya</taxon>
        <taxon>Ascomycota</taxon>
        <taxon>Pezizomycotina</taxon>
        <taxon>Leotiomycetes</taxon>
        <taxon>Helotiales</taxon>
        <taxon>Hyaloscyphaceae</taxon>
        <taxon>Hyaloscypha</taxon>
    </lineage>
</organism>
<evidence type="ECO:0000256" key="2">
    <source>
        <dbReference type="ARBA" id="ARBA00023002"/>
    </source>
</evidence>
<sequence>MTATWPSLSCCGGNAISSGREVVTLLPPFFLFCFDRAPRFPPGARDDSPAQNSFKASNRIHHVCPLHLHDPITGGTSGIGYQASIAIARKQPQSLVIIASRNDTNSASQTINSTLNQKNVTFLPLDLSNLDNVRTFASHFANSNYPPISHLVLNAVLQFADTEIHTTTDGFEATFGISHVGHALLFHLLFPHFIPTARVPVTSSGTHDPAQKTGLPDAKYTTAEEIAHPSAALVKKEGGRGRYSTTKLCNVLWTYALARRFGKLSASAGRKLTVVAVDPGLVPGTALGREASSVERFLWLHVMPHVRWLIKFVLRTGNVRSRPEAGENMAFVALGEEVKGTNGVYFEGRAERRSSVESYEEEKQEELWEWTIKTVARDEEERKRFDIGK</sequence>
<dbReference type="OrthoDB" id="542013at2759"/>
<reference evidence="3 4" key="1">
    <citation type="submission" date="2016-05" db="EMBL/GenBank/DDBJ databases">
        <title>A degradative enzymes factory behind the ericoid mycorrhizal symbiosis.</title>
        <authorList>
            <consortium name="DOE Joint Genome Institute"/>
            <person name="Martino E."/>
            <person name="Morin E."/>
            <person name="Grelet G."/>
            <person name="Kuo A."/>
            <person name="Kohler A."/>
            <person name="Daghino S."/>
            <person name="Barry K."/>
            <person name="Choi C."/>
            <person name="Cichocki N."/>
            <person name="Clum A."/>
            <person name="Copeland A."/>
            <person name="Hainaut M."/>
            <person name="Haridas S."/>
            <person name="Labutti K."/>
            <person name="Lindquist E."/>
            <person name="Lipzen A."/>
            <person name="Khouja H.-R."/>
            <person name="Murat C."/>
            <person name="Ohm R."/>
            <person name="Olson A."/>
            <person name="Spatafora J."/>
            <person name="Veneault-Fourrey C."/>
            <person name="Henrissat B."/>
            <person name="Grigoriev I."/>
            <person name="Martin F."/>
            <person name="Perotto S."/>
        </authorList>
    </citation>
    <scope>NUCLEOTIDE SEQUENCE [LARGE SCALE GENOMIC DNA]</scope>
    <source>
        <strain evidence="3 4">UAMH 7357</strain>
    </source>
</reference>
<dbReference type="InterPro" id="IPR002347">
    <property type="entry name" value="SDR_fam"/>
</dbReference>
<keyword evidence="4" id="KW-1185">Reference proteome</keyword>
<protein>
    <submittedName>
        <fullName evidence="3">NAD(P)-binding protein</fullName>
    </submittedName>
</protein>
<accession>A0A2J6QLL9</accession>
<dbReference type="Gene3D" id="3.40.50.720">
    <property type="entry name" value="NAD(P)-binding Rossmann-like Domain"/>
    <property type="match status" value="1"/>
</dbReference>
<proteinExistence type="inferred from homology"/>
<dbReference type="STRING" id="1745343.A0A2J6QLL9"/>